<comment type="caution">
    <text evidence="1">The sequence shown here is derived from an EMBL/GenBank/DDBJ whole genome shotgun (WGS) entry which is preliminary data.</text>
</comment>
<accession>A0ABQ5V4H5</accession>
<sequence length="390" mass="43351">MSVDALIVDLAKPFNEEGRKAFLENIYYASSAIVQAEVSDTAVTLHLSEAVDRQALHADVSELATRTAKSSPKKGFKVVRDHDGAIHFDKDPYETLVERREVVPTDAGVFVFQGEFLNRLKAMDSVFRSYALGEGSTEQFLPVTVPVSSLQKAGYLKSFPQHAYFSAPVDRDFQKLKHVSDVADEGAVAANNLAGSDRILSPTVCYHCFESLRDVDLDGDVTITAVNQCHRHELKNAQSLTRLQTYTMRELVFYGSADYVEERRQAVLEHLIALLSAWDMRYKVVVASDPFFASGAEVKKAFQLLTASKLEVQAYLPYDDRWIAIGSFNNHQQTLTEPYNIRRQGEATHSGCVGYGYERLLFSLYCQKGFDASNWPADLSGAPAPDGPAI</sequence>
<dbReference type="SUPFAM" id="SSF55681">
    <property type="entry name" value="Class II aaRS and biotin synthetases"/>
    <property type="match status" value="1"/>
</dbReference>
<dbReference type="RefSeq" id="WP_284374103.1">
    <property type="nucleotide sequence ID" value="NZ_BSNJ01000008.1"/>
</dbReference>
<evidence type="ECO:0008006" key="3">
    <source>
        <dbReference type="Google" id="ProtNLM"/>
    </source>
</evidence>
<name>A0ABQ5V4H5_9PROT</name>
<protein>
    <recommendedName>
        <fullName evidence="3">Aminoacyl-transfer RNA synthetases class-II family profile domain-containing protein</fullName>
    </recommendedName>
</protein>
<proteinExistence type="predicted"/>
<gene>
    <name evidence="1" type="ORF">GCM10007854_29270</name>
</gene>
<dbReference type="Proteomes" id="UP001161390">
    <property type="component" value="Unassembled WGS sequence"/>
</dbReference>
<dbReference type="InterPro" id="IPR045864">
    <property type="entry name" value="aa-tRNA-synth_II/BPL/LPL"/>
</dbReference>
<evidence type="ECO:0000313" key="2">
    <source>
        <dbReference type="Proteomes" id="UP001161390"/>
    </source>
</evidence>
<reference evidence="1" key="2">
    <citation type="submission" date="2023-01" db="EMBL/GenBank/DDBJ databases">
        <title>Draft genome sequence of Algimonas porphyrae strain NBRC 108216.</title>
        <authorList>
            <person name="Sun Q."/>
            <person name="Mori K."/>
        </authorList>
    </citation>
    <scope>NUCLEOTIDE SEQUENCE</scope>
    <source>
        <strain evidence="1">NBRC 108216</strain>
    </source>
</reference>
<dbReference type="Gene3D" id="3.30.930.10">
    <property type="entry name" value="Bira Bifunctional Protein, Domain 2"/>
    <property type="match status" value="1"/>
</dbReference>
<organism evidence="1 2">
    <name type="scientific">Algimonas porphyrae</name>
    <dbReference type="NCBI Taxonomy" id="1128113"/>
    <lineage>
        <taxon>Bacteria</taxon>
        <taxon>Pseudomonadati</taxon>
        <taxon>Pseudomonadota</taxon>
        <taxon>Alphaproteobacteria</taxon>
        <taxon>Maricaulales</taxon>
        <taxon>Robiginitomaculaceae</taxon>
        <taxon>Algimonas</taxon>
    </lineage>
</organism>
<keyword evidence="2" id="KW-1185">Reference proteome</keyword>
<evidence type="ECO:0000313" key="1">
    <source>
        <dbReference type="EMBL" id="GLQ21972.1"/>
    </source>
</evidence>
<dbReference type="EMBL" id="BSNJ01000008">
    <property type="protein sequence ID" value="GLQ21972.1"/>
    <property type="molecule type" value="Genomic_DNA"/>
</dbReference>
<reference evidence="1" key="1">
    <citation type="journal article" date="2014" name="Int. J. Syst. Evol. Microbiol.">
        <title>Complete genome of a new Firmicutes species belonging to the dominant human colonic microbiota ('Ruminococcus bicirculans') reveals two chromosomes and a selective capacity to utilize plant glucans.</title>
        <authorList>
            <consortium name="NISC Comparative Sequencing Program"/>
            <person name="Wegmann U."/>
            <person name="Louis P."/>
            <person name="Goesmann A."/>
            <person name="Henrissat B."/>
            <person name="Duncan S.H."/>
            <person name="Flint H.J."/>
        </authorList>
    </citation>
    <scope>NUCLEOTIDE SEQUENCE</scope>
    <source>
        <strain evidence="1">NBRC 108216</strain>
    </source>
</reference>